<feature type="domain" description="Glycoside hydrolase family 5" evidence="12">
    <location>
        <begin position="92"/>
        <end position="362"/>
    </location>
</feature>
<evidence type="ECO:0000256" key="1">
    <source>
        <dbReference type="ARBA" id="ARBA00004613"/>
    </source>
</evidence>
<gene>
    <name evidence="13" type="ORF">BU24DRAFT_430423</name>
</gene>
<evidence type="ECO:0000259" key="12">
    <source>
        <dbReference type="Pfam" id="PF00150"/>
    </source>
</evidence>
<evidence type="ECO:0000256" key="5">
    <source>
        <dbReference type="ARBA" id="ARBA00022801"/>
    </source>
</evidence>
<evidence type="ECO:0000256" key="10">
    <source>
        <dbReference type="RuleBase" id="RU361153"/>
    </source>
</evidence>
<dbReference type="RefSeq" id="XP_033390277.1">
    <property type="nucleotide sequence ID" value="XM_033529813.1"/>
</dbReference>
<name>A0A6A5Y942_9PLEO</name>
<evidence type="ECO:0000256" key="8">
    <source>
        <dbReference type="ARBA" id="ARBA00036824"/>
    </source>
</evidence>
<dbReference type="InterPro" id="IPR017853">
    <property type="entry name" value="GH"/>
</dbReference>
<dbReference type="InterPro" id="IPR001547">
    <property type="entry name" value="Glyco_hydro_5"/>
</dbReference>
<dbReference type="AlphaFoldDB" id="A0A6A5Y942"/>
<dbReference type="PANTHER" id="PTHR31297:SF1">
    <property type="entry name" value="GLUCAN 1,3-BETA-GLUCOSIDASE I_II-RELATED"/>
    <property type="match status" value="1"/>
</dbReference>
<dbReference type="GeneID" id="54287210"/>
<evidence type="ECO:0000313" key="13">
    <source>
        <dbReference type="EMBL" id="KAF2021938.1"/>
    </source>
</evidence>
<sequence length="400" mass="44337">MAPLLRFGMLLTAFCSLVKATPVDACPQDYIDWRNFKANGVNLGGWLVQEPNMDPTFWSQNCGNATDEWTCCAQLGHQCGPILEHRYATFYQPSDIDKLARGGVKLLRIPTTYAAWTQVPGSQLYSGRQISHLRAISQYAIAKHGMHIVIDIHSLPGGINGQTIGEADGHYAWFHNATNLAWSLRAVDAALRYIQTSGSPQSYTLAPINEPVDNRDFSTFGFPDSLSEEGAAWLLEFIDAVLARRDAVDRRIPVMVQGGFRTSSYWFGKFRPGTNIVFDVHNYYFAGRPTDSDNVTAVICDDAKVSAGGVGVGVSGKFPVFVGEWSIQTVRNNRLANRRRNLNAGLYAFAKYTQGSAYWSAKQLNDVKVDGEGLWGDYWNYEDFIDLGIIAPGEGRAYCD</sequence>
<keyword evidence="14" id="KW-1185">Reference proteome</keyword>
<evidence type="ECO:0000256" key="7">
    <source>
        <dbReference type="ARBA" id="ARBA00023316"/>
    </source>
</evidence>
<evidence type="ECO:0000256" key="4">
    <source>
        <dbReference type="ARBA" id="ARBA00022729"/>
    </source>
</evidence>
<comment type="subcellular location">
    <subcellularLocation>
        <location evidence="1">Secreted</location>
    </subcellularLocation>
</comment>
<dbReference type="EMBL" id="ML978066">
    <property type="protein sequence ID" value="KAF2021938.1"/>
    <property type="molecule type" value="Genomic_DNA"/>
</dbReference>
<evidence type="ECO:0000256" key="6">
    <source>
        <dbReference type="ARBA" id="ARBA00023295"/>
    </source>
</evidence>
<dbReference type="SUPFAM" id="SSF51445">
    <property type="entry name" value="(Trans)glycosidases"/>
    <property type="match status" value="1"/>
</dbReference>
<dbReference type="Gene3D" id="3.20.20.80">
    <property type="entry name" value="Glycosidases"/>
    <property type="match status" value="1"/>
</dbReference>
<dbReference type="GO" id="GO:0071555">
    <property type="term" value="P:cell wall organization"/>
    <property type="evidence" value="ECO:0007669"/>
    <property type="project" value="UniProtKB-KW"/>
</dbReference>
<comment type="catalytic activity">
    <reaction evidence="8">
        <text>Successive hydrolysis of beta-D-glucose units from the non-reducing ends of (1-&gt;3)-beta-D-glucans, releasing alpha-glucose.</text>
        <dbReference type="EC" id="3.2.1.58"/>
    </reaction>
</comment>
<accession>A0A6A5Y942</accession>
<dbReference type="EC" id="3.2.1.58" evidence="9"/>
<keyword evidence="7" id="KW-0961">Cell wall biogenesis/degradation</keyword>
<evidence type="ECO:0000313" key="14">
    <source>
        <dbReference type="Proteomes" id="UP000799778"/>
    </source>
</evidence>
<evidence type="ECO:0000256" key="3">
    <source>
        <dbReference type="ARBA" id="ARBA00022525"/>
    </source>
</evidence>
<dbReference type="GO" id="GO:0004338">
    <property type="term" value="F:glucan exo-1,3-beta-glucosidase activity"/>
    <property type="evidence" value="ECO:0007669"/>
    <property type="project" value="UniProtKB-EC"/>
</dbReference>
<dbReference type="Pfam" id="PF00150">
    <property type="entry name" value="Cellulase"/>
    <property type="match status" value="1"/>
</dbReference>
<dbReference type="GO" id="GO:0005576">
    <property type="term" value="C:extracellular region"/>
    <property type="evidence" value="ECO:0007669"/>
    <property type="project" value="UniProtKB-SubCell"/>
</dbReference>
<keyword evidence="5 10" id="KW-0378">Hydrolase</keyword>
<keyword evidence="3" id="KW-0964">Secreted</keyword>
<keyword evidence="4 11" id="KW-0732">Signal</keyword>
<reference evidence="13" key="1">
    <citation type="journal article" date="2020" name="Stud. Mycol.">
        <title>101 Dothideomycetes genomes: a test case for predicting lifestyles and emergence of pathogens.</title>
        <authorList>
            <person name="Haridas S."/>
            <person name="Albert R."/>
            <person name="Binder M."/>
            <person name="Bloem J."/>
            <person name="Labutti K."/>
            <person name="Salamov A."/>
            <person name="Andreopoulos B."/>
            <person name="Baker S."/>
            <person name="Barry K."/>
            <person name="Bills G."/>
            <person name="Bluhm B."/>
            <person name="Cannon C."/>
            <person name="Castanera R."/>
            <person name="Culley D."/>
            <person name="Daum C."/>
            <person name="Ezra D."/>
            <person name="Gonzalez J."/>
            <person name="Henrissat B."/>
            <person name="Kuo A."/>
            <person name="Liang C."/>
            <person name="Lipzen A."/>
            <person name="Lutzoni F."/>
            <person name="Magnuson J."/>
            <person name="Mondo S."/>
            <person name="Nolan M."/>
            <person name="Ohm R."/>
            <person name="Pangilinan J."/>
            <person name="Park H.-J."/>
            <person name="Ramirez L."/>
            <person name="Alfaro M."/>
            <person name="Sun H."/>
            <person name="Tritt A."/>
            <person name="Yoshinaga Y."/>
            <person name="Zwiers L.-H."/>
            <person name="Turgeon B."/>
            <person name="Goodwin S."/>
            <person name="Spatafora J."/>
            <person name="Crous P."/>
            <person name="Grigoriev I."/>
        </authorList>
    </citation>
    <scope>NUCLEOTIDE SEQUENCE</scope>
    <source>
        <strain evidence="13">CBS 175.79</strain>
    </source>
</reference>
<dbReference type="InterPro" id="IPR050386">
    <property type="entry name" value="Glycosyl_hydrolase_5"/>
</dbReference>
<feature type="signal peptide" evidence="11">
    <location>
        <begin position="1"/>
        <end position="20"/>
    </location>
</feature>
<dbReference type="OrthoDB" id="1887033at2759"/>
<organism evidence="13 14">
    <name type="scientific">Aaosphaeria arxii CBS 175.79</name>
    <dbReference type="NCBI Taxonomy" id="1450172"/>
    <lineage>
        <taxon>Eukaryota</taxon>
        <taxon>Fungi</taxon>
        <taxon>Dikarya</taxon>
        <taxon>Ascomycota</taxon>
        <taxon>Pezizomycotina</taxon>
        <taxon>Dothideomycetes</taxon>
        <taxon>Pleosporomycetidae</taxon>
        <taxon>Pleosporales</taxon>
        <taxon>Pleosporales incertae sedis</taxon>
        <taxon>Aaosphaeria</taxon>
    </lineage>
</organism>
<dbReference type="PANTHER" id="PTHR31297">
    <property type="entry name" value="GLUCAN ENDO-1,6-BETA-GLUCOSIDASE B"/>
    <property type="match status" value="1"/>
</dbReference>
<dbReference type="Proteomes" id="UP000799778">
    <property type="component" value="Unassembled WGS sequence"/>
</dbReference>
<evidence type="ECO:0000256" key="9">
    <source>
        <dbReference type="ARBA" id="ARBA00038929"/>
    </source>
</evidence>
<comment type="similarity">
    <text evidence="2 10">Belongs to the glycosyl hydrolase 5 (cellulase A) family.</text>
</comment>
<keyword evidence="6 10" id="KW-0326">Glycosidase</keyword>
<protein>
    <recommendedName>
        <fullName evidence="9">glucan 1,3-beta-glucosidase</fullName>
        <ecNumber evidence="9">3.2.1.58</ecNumber>
    </recommendedName>
</protein>
<proteinExistence type="inferred from homology"/>
<dbReference type="GO" id="GO:0009986">
    <property type="term" value="C:cell surface"/>
    <property type="evidence" value="ECO:0007669"/>
    <property type="project" value="TreeGrafter"/>
</dbReference>
<evidence type="ECO:0000256" key="2">
    <source>
        <dbReference type="ARBA" id="ARBA00005641"/>
    </source>
</evidence>
<dbReference type="GO" id="GO:0009251">
    <property type="term" value="P:glucan catabolic process"/>
    <property type="evidence" value="ECO:0007669"/>
    <property type="project" value="TreeGrafter"/>
</dbReference>
<feature type="chain" id="PRO_5025451222" description="glucan 1,3-beta-glucosidase" evidence="11">
    <location>
        <begin position="21"/>
        <end position="400"/>
    </location>
</feature>
<evidence type="ECO:0000256" key="11">
    <source>
        <dbReference type="SAM" id="SignalP"/>
    </source>
</evidence>